<evidence type="ECO:0000256" key="2">
    <source>
        <dbReference type="SAM" id="MobiDB-lite"/>
    </source>
</evidence>
<dbReference type="EMBL" id="OV725077">
    <property type="protein sequence ID" value="CAH1389654.1"/>
    <property type="molecule type" value="Genomic_DNA"/>
</dbReference>
<keyword evidence="5" id="KW-1185">Reference proteome</keyword>
<evidence type="ECO:0000313" key="4">
    <source>
        <dbReference type="EMBL" id="CAH1389654.1"/>
    </source>
</evidence>
<dbReference type="OrthoDB" id="10251809at2759"/>
<feature type="region of interest" description="Disordered" evidence="2">
    <location>
        <begin position="1"/>
        <end position="23"/>
    </location>
</feature>
<evidence type="ECO:0000313" key="5">
    <source>
        <dbReference type="Proteomes" id="UP001152798"/>
    </source>
</evidence>
<evidence type="ECO:0000259" key="3">
    <source>
        <dbReference type="Pfam" id="PF08385"/>
    </source>
</evidence>
<dbReference type="Pfam" id="PF08385">
    <property type="entry name" value="DHC_N1"/>
    <property type="match status" value="1"/>
</dbReference>
<sequence>MFVHGPIPFERQGEGSTSEEEEELDSATVLKQITESGNLNYGGVKSHAVYVAKHRLSAAGFLDRSRLFLSLSWQAGIMADHPDELCQKKRREECERKARRGEMDPRLEYTFQLLIDATGLPRSEIMDNVFEGNMLDQINEIFLPHMRDKLIWFYQEVEEQVSVPNVDHGKGVLRGIQTNVKTQVQNTVSYKKKLFLTDGWSCPLTGICIYMFRLNTVKQLPEEGFQKDLFCGVINARKVGLVTTVQRVMEHVFMEVLAQPSIDAEDDEVAGSIVRDQLLPGLRSFCSALKVCEEVCKSKNIFDDDKTLMENINSYEEVKEYISEPGNKEILEERVKIWIKKINDVILESEQLRQENDSSGPQDELEYWKKRDAQLSQINVLFEDHEVVKTTIHCLTTLKSKTIKQWKEIRQGVIYCFNEARDNAKYIQSIEKSCHALYLHDPVRMQSSILRLLQTVKLIHSVSQYYNTSERTSALMVKITNQMIRACKQYITCHGKETVWSQDQKMVREKLEHCVQLNQVYHEAYLQVKEQSLLPDQPSLQFSENYVFGKFDTFCKRLGKIITMFNLRNAEFDSDFDEFIKNTTALKESIAQTIEDNYKGIWETTHGVKFLNRFAKVSKKIPLKQMSDKYLRIIKYCDKEVDKVLKVFKKQKQNPPVPRNFPPLAGRISWSRALLNNLKEEVESVSTHPLLKSLPETAELKKKFTYVSISLNDYENQILQIWMNHNVWSAEKSLRKKLLILDEKSDEIKINFDFKIKLMIREAECMRQMDLPSPAMTLILLSKSEHFSKIQNLLKDLLREFLATVKKVKLEVRPLFLPQLVRLSAMLSPAFTTLDWTNPGWKEFVNKVYDAIKDFDILVTR</sequence>
<dbReference type="GO" id="GO:0005858">
    <property type="term" value="C:axonemal dynein complex"/>
    <property type="evidence" value="ECO:0007669"/>
    <property type="project" value="TreeGrafter"/>
</dbReference>
<dbReference type="GO" id="GO:0045505">
    <property type="term" value="F:dynein intermediate chain binding"/>
    <property type="evidence" value="ECO:0007669"/>
    <property type="project" value="InterPro"/>
</dbReference>
<dbReference type="InterPro" id="IPR026983">
    <property type="entry name" value="DHC"/>
</dbReference>
<protein>
    <recommendedName>
        <fullName evidence="3">Dynein heavy chain tail domain-containing protein</fullName>
    </recommendedName>
</protein>
<dbReference type="InterPro" id="IPR013594">
    <property type="entry name" value="Dynein_heavy_tail"/>
</dbReference>
<organism evidence="4 5">
    <name type="scientific">Nezara viridula</name>
    <name type="common">Southern green stink bug</name>
    <name type="synonym">Cimex viridulus</name>
    <dbReference type="NCBI Taxonomy" id="85310"/>
    <lineage>
        <taxon>Eukaryota</taxon>
        <taxon>Metazoa</taxon>
        <taxon>Ecdysozoa</taxon>
        <taxon>Arthropoda</taxon>
        <taxon>Hexapoda</taxon>
        <taxon>Insecta</taxon>
        <taxon>Pterygota</taxon>
        <taxon>Neoptera</taxon>
        <taxon>Paraneoptera</taxon>
        <taxon>Hemiptera</taxon>
        <taxon>Heteroptera</taxon>
        <taxon>Panheteroptera</taxon>
        <taxon>Pentatomomorpha</taxon>
        <taxon>Pentatomoidea</taxon>
        <taxon>Pentatomidae</taxon>
        <taxon>Pentatominae</taxon>
        <taxon>Nezara</taxon>
    </lineage>
</organism>
<name>A0A9P0GVQ9_NEZVI</name>
<dbReference type="PANTHER" id="PTHR46532:SF4">
    <property type="entry name" value="AAA+ ATPASE DOMAIN-CONTAINING PROTEIN"/>
    <property type="match status" value="1"/>
</dbReference>
<comment type="similarity">
    <text evidence="1">Belongs to the dynein heavy chain family.</text>
</comment>
<evidence type="ECO:0000256" key="1">
    <source>
        <dbReference type="ARBA" id="ARBA00008887"/>
    </source>
</evidence>
<accession>A0A9P0GVQ9</accession>
<proteinExistence type="inferred from homology"/>
<dbReference type="GO" id="GO:0007018">
    <property type="term" value="P:microtubule-based movement"/>
    <property type="evidence" value="ECO:0007669"/>
    <property type="project" value="InterPro"/>
</dbReference>
<reference evidence="4" key="1">
    <citation type="submission" date="2022-01" db="EMBL/GenBank/DDBJ databases">
        <authorList>
            <person name="King R."/>
        </authorList>
    </citation>
    <scope>NUCLEOTIDE SEQUENCE</scope>
</reference>
<feature type="domain" description="Dynein heavy chain tail" evidence="3">
    <location>
        <begin position="331"/>
        <end position="566"/>
    </location>
</feature>
<dbReference type="PANTHER" id="PTHR46532">
    <property type="entry name" value="MALE FERTILITY FACTOR KL5"/>
    <property type="match status" value="1"/>
</dbReference>
<dbReference type="Proteomes" id="UP001152798">
    <property type="component" value="Chromosome 1"/>
</dbReference>
<dbReference type="GO" id="GO:0051959">
    <property type="term" value="F:dynein light intermediate chain binding"/>
    <property type="evidence" value="ECO:0007669"/>
    <property type="project" value="InterPro"/>
</dbReference>
<gene>
    <name evidence="4" type="ORF">NEZAVI_LOCUS1021</name>
</gene>
<dbReference type="AlphaFoldDB" id="A0A9P0GVQ9"/>